<evidence type="ECO:0000256" key="4">
    <source>
        <dbReference type="ARBA" id="ARBA00023242"/>
    </source>
</evidence>
<dbReference type="Pfam" id="PF08572">
    <property type="entry name" value="PRP3"/>
    <property type="match status" value="1"/>
</dbReference>
<dbReference type="EMBL" id="JBJKFK010001279">
    <property type="protein sequence ID" value="KAL3313523.1"/>
    <property type="molecule type" value="Genomic_DNA"/>
</dbReference>
<feature type="domain" description="Pre-mRNA-splicing factor 3" evidence="6">
    <location>
        <begin position="40"/>
        <end position="262"/>
    </location>
</feature>
<evidence type="ECO:0000256" key="2">
    <source>
        <dbReference type="ARBA" id="ARBA00022664"/>
    </source>
</evidence>
<accession>A0ABD2Q1K9</accession>
<evidence type="ECO:0000256" key="1">
    <source>
        <dbReference type="ARBA" id="ARBA00004123"/>
    </source>
</evidence>
<keyword evidence="8" id="KW-1185">Reference proteome</keyword>
<evidence type="ECO:0000256" key="3">
    <source>
        <dbReference type="ARBA" id="ARBA00023187"/>
    </source>
</evidence>
<dbReference type="GO" id="GO:0005634">
    <property type="term" value="C:nucleus"/>
    <property type="evidence" value="ECO:0007669"/>
    <property type="project" value="UniProtKB-SubCell"/>
</dbReference>
<sequence length="425" mass="49379">MTKYTPTLKANIRAKNTQHFKQILNSTEHKKKPVVDKTTTFYDPRISTKSVARPHRNLNFHEPGKFIKQGNQLRIKAQLERLQQSVSQAAKKTGIASAAKLATIQPKSKSDETQLPDIEWWDNYIMRDEMETYAYVEKAQANNEPISCVINEAWITRLIEHPISMKPPTYVNKPPELPLLLTKKEQKKLRRQNRMQTQKETQEQVRLGLVPAPEPKVKLSNLMRVLGTSAVQDPSKMEAYVRNQMDARKRAHEKLNADRKLTKEQARYKKIRKIKEDTSLRVHVAVYRVKDLSNLSHRFKVETNANQLLMTGIVALHNNCNVIVVEGGRKQQHKFKRLMLHRIKWNESVKRKIEEETPSSTQNPQGEDLCQLIWEGTVKERAFEKVQLKPCPTELYAREIFKKKDVEHYWDAAYATAVLEETSKS</sequence>
<organism evidence="7 8">
    <name type="scientific">Cichlidogyrus casuarinus</name>
    <dbReference type="NCBI Taxonomy" id="1844966"/>
    <lineage>
        <taxon>Eukaryota</taxon>
        <taxon>Metazoa</taxon>
        <taxon>Spiralia</taxon>
        <taxon>Lophotrochozoa</taxon>
        <taxon>Platyhelminthes</taxon>
        <taxon>Monogenea</taxon>
        <taxon>Monopisthocotylea</taxon>
        <taxon>Dactylogyridea</taxon>
        <taxon>Ancyrocephalidae</taxon>
        <taxon>Cichlidogyrus</taxon>
    </lineage>
</organism>
<keyword evidence="7" id="KW-0687">Ribonucleoprotein</keyword>
<dbReference type="GO" id="GO:0008380">
    <property type="term" value="P:RNA splicing"/>
    <property type="evidence" value="ECO:0007669"/>
    <property type="project" value="UniProtKB-KW"/>
</dbReference>
<dbReference type="GO" id="GO:0006397">
    <property type="term" value="P:mRNA processing"/>
    <property type="evidence" value="ECO:0007669"/>
    <property type="project" value="UniProtKB-KW"/>
</dbReference>
<keyword evidence="2" id="KW-0507">mRNA processing</keyword>
<feature type="domain" description="Small nuclear ribonucleoprotein Prp3 C-terminal" evidence="5">
    <location>
        <begin position="285"/>
        <end position="413"/>
    </location>
</feature>
<dbReference type="Proteomes" id="UP001626550">
    <property type="component" value="Unassembled WGS sequence"/>
</dbReference>
<dbReference type="CDD" id="cd24162">
    <property type="entry name" value="Prp3_C"/>
    <property type="match status" value="1"/>
</dbReference>
<reference evidence="7 8" key="1">
    <citation type="submission" date="2024-11" db="EMBL/GenBank/DDBJ databases">
        <title>Adaptive evolution of stress response genes in parasites aligns with host niche diversity.</title>
        <authorList>
            <person name="Hahn C."/>
            <person name="Resl P."/>
        </authorList>
    </citation>
    <scope>NUCLEOTIDE SEQUENCE [LARGE SCALE GENOMIC DNA]</scope>
    <source>
        <strain evidence="7">EGGRZ-B1_66</strain>
        <tissue evidence="7">Body</tissue>
    </source>
</reference>
<dbReference type="InterPro" id="IPR013881">
    <property type="entry name" value="Pre-mRNA_splic_Prp3_dom"/>
</dbReference>
<dbReference type="InterPro" id="IPR027104">
    <property type="entry name" value="Prp3"/>
</dbReference>
<comment type="caution">
    <text evidence="7">The sequence shown here is derived from an EMBL/GenBank/DDBJ whole genome shotgun (WGS) entry which is preliminary data.</text>
</comment>
<evidence type="ECO:0000313" key="7">
    <source>
        <dbReference type="EMBL" id="KAL3313523.1"/>
    </source>
</evidence>
<proteinExistence type="predicted"/>
<keyword evidence="3" id="KW-0508">mRNA splicing</keyword>
<protein>
    <submittedName>
        <fullName evidence="7">U4/U6 small nuclear ribonucleoprotein Prp3</fullName>
    </submittedName>
</protein>
<dbReference type="GO" id="GO:1990904">
    <property type="term" value="C:ribonucleoprotein complex"/>
    <property type="evidence" value="ECO:0007669"/>
    <property type="project" value="UniProtKB-KW"/>
</dbReference>
<dbReference type="PANTHER" id="PTHR14212">
    <property type="entry name" value="U4/U6-ASSOCIATED RNA SPLICING FACTOR-RELATED"/>
    <property type="match status" value="1"/>
</dbReference>
<dbReference type="PANTHER" id="PTHR14212:SF0">
    <property type="entry name" value="U4_U6 SMALL NUCLEAR RIBONUCLEOPROTEIN PRP3"/>
    <property type="match status" value="1"/>
</dbReference>
<evidence type="ECO:0000259" key="6">
    <source>
        <dbReference type="Pfam" id="PF08572"/>
    </source>
</evidence>
<dbReference type="Pfam" id="PF06544">
    <property type="entry name" value="Prp3_C"/>
    <property type="match status" value="1"/>
</dbReference>
<name>A0ABD2Q1K9_9PLAT</name>
<keyword evidence="4" id="KW-0539">Nucleus</keyword>
<evidence type="ECO:0000259" key="5">
    <source>
        <dbReference type="Pfam" id="PF06544"/>
    </source>
</evidence>
<dbReference type="InterPro" id="IPR010541">
    <property type="entry name" value="Prp3_C"/>
</dbReference>
<dbReference type="AlphaFoldDB" id="A0ABD2Q1K9"/>
<gene>
    <name evidence="7" type="primary">PRPF3</name>
    <name evidence="7" type="ORF">Ciccas_007872</name>
</gene>
<evidence type="ECO:0000313" key="8">
    <source>
        <dbReference type="Proteomes" id="UP001626550"/>
    </source>
</evidence>
<comment type="subcellular location">
    <subcellularLocation>
        <location evidence="1">Nucleus</location>
    </subcellularLocation>
</comment>